<keyword evidence="2" id="KW-0812">Transmembrane</keyword>
<dbReference type="Pfam" id="PF13411">
    <property type="entry name" value="MerR_1"/>
    <property type="match status" value="1"/>
</dbReference>
<dbReference type="GO" id="GO:0003677">
    <property type="term" value="F:DNA binding"/>
    <property type="evidence" value="ECO:0007669"/>
    <property type="project" value="InterPro"/>
</dbReference>
<feature type="region of interest" description="Disordered" evidence="1">
    <location>
        <begin position="238"/>
        <end position="264"/>
    </location>
</feature>
<gene>
    <name evidence="4" type="ORF">AVDCRST_MAG37-1480</name>
</gene>
<dbReference type="Pfam" id="PF03793">
    <property type="entry name" value="PASTA"/>
    <property type="match status" value="1"/>
</dbReference>
<dbReference type="InterPro" id="IPR000551">
    <property type="entry name" value="MerR-type_HTH_dom"/>
</dbReference>
<keyword evidence="2" id="KW-0472">Membrane</keyword>
<proteinExistence type="predicted"/>
<dbReference type="EMBL" id="CADCVD010000062">
    <property type="protein sequence ID" value="CAA9442213.1"/>
    <property type="molecule type" value="Genomic_DNA"/>
</dbReference>
<feature type="transmembrane region" description="Helical" evidence="2">
    <location>
        <begin position="210"/>
        <end position="231"/>
    </location>
</feature>
<sequence>MGYTVDEVSEVLEIPGPTLYRYLREYSIPHERRAGKISIPEESLERIREARELHKEGLGTTSVRQRLKQTGDVDTKVLTERLDRLCGKLENLHLPQDAASPGVLREILEGQRSLTLAVHRLTERVEDILAADSTVGRLSYSDRPEERVYARKAFPDRFGTEETLAKHDRPGMSDYEMDSATDTVEYSKARVRRVSKFGDMSRKRRRNGALALLLALMLGGVLIWGLASWGYSEGDRAQASSIEPANTEEPEAGDQEQSPATVEAAQEVGVPSLAGLTFPQAKDRLAEAGLEPGERAEVESIEIPTGTVITQYPASGEAVEPGSGVKLLFSSGPPMPEESVGEPVPPSEVPGGALNDGSEVLPYQEEPYQGEVIPQEPFRD</sequence>
<evidence type="ECO:0000256" key="2">
    <source>
        <dbReference type="SAM" id="Phobius"/>
    </source>
</evidence>
<evidence type="ECO:0000259" key="3">
    <source>
        <dbReference type="PROSITE" id="PS51178"/>
    </source>
</evidence>
<organism evidence="4">
    <name type="scientific">uncultured Rubrobacteraceae bacterium</name>
    <dbReference type="NCBI Taxonomy" id="349277"/>
    <lineage>
        <taxon>Bacteria</taxon>
        <taxon>Bacillati</taxon>
        <taxon>Actinomycetota</taxon>
        <taxon>Rubrobacteria</taxon>
        <taxon>Rubrobacterales</taxon>
        <taxon>Rubrobacteraceae</taxon>
        <taxon>environmental samples</taxon>
    </lineage>
</organism>
<dbReference type="AlphaFoldDB" id="A0A6J4QHJ3"/>
<dbReference type="SUPFAM" id="SSF46955">
    <property type="entry name" value="Putative DNA-binding domain"/>
    <property type="match status" value="1"/>
</dbReference>
<dbReference type="CDD" id="cd06577">
    <property type="entry name" value="PASTA_pknB"/>
    <property type="match status" value="1"/>
</dbReference>
<dbReference type="InterPro" id="IPR005543">
    <property type="entry name" value="PASTA_dom"/>
</dbReference>
<feature type="domain" description="PASTA" evidence="3">
    <location>
        <begin position="264"/>
        <end position="331"/>
    </location>
</feature>
<reference evidence="4" key="1">
    <citation type="submission" date="2020-02" db="EMBL/GenBank/DDBJ databases">
        <authorList>
            <person name="Meier V. D."/>
        </authorList>
    </citation>
    <scope>NUCLEOTIDE SEQUENCE</scope>
    <source>
        <strain evidence="4">AVDCRST_MAG37</strain>
    </source>
</reference>
<dbReference type="SMART" id="SM00740">
    <property type="entry name" value="PASTA"/>
    <property type="match status" value="1"/>
</dbReference>
<protein>
    <recommendedName>
        <fullName evidence="3">PASTA domain-containing protein</fullName>
    </recommendedName>
</protein>
<accession>A0A6J4QHJ3</accession>
<evidence type="ECO:0000313" key="4">
    <source>
        <dbReference type="EMBL" id="CAA9442213.1"/>
    </source>
</evidence>
<evidence type="ECO:0000256" key="1">
    <source>
        <dbReference type="SAM" id="MobiDB-lite"/>
    </source>
</evidence>
<dbReference type="PROSITE" id="PS51178">
    <property type="entry name" value="PASTA"/>
    <property type="match status" value="1"/>
</dbReference>
<name>A0A6J4QHJ3_9ACTN</name>
<dbReference type="GO" id="GO:0006355">
    <property type="term" value="P:regulation of DNA-templated transcription"/>
    <property type="evidence" value="ECO:0007669"/>
    <property type="project" value="InterPro"/>
</dbReference>
<dbReference type="Gene3D" id="3.30.10.20">
    <property type="match status" value="1"/>
</dbReference>
<dbReference type="Gene3D" id="1.10.1660.10">
    <property type="match status" value="1"/>
</dbReference>
<keyword evidence="2" id="KW-1133">Transmembrane helix</keyword>
<dbReference type="InterPro" id="IPR009061">
    <property type="entry name" value="DNA-bd_dom_put_sf"/>
</dbReference>
<feature type="region of interest" description="Disordered" evidence="1">
    <location>
        <begin position="324"/>
        <end position="380"/>
    </location>
</feature>